<accession>A0A9P7PWV8</accession>
<reference evidence="2 3" key="1">
    <citation type="journal article" date="2020" name="bioRxiv">
        <title>Whole genome comparisons of ergot fungi reveals the divergence and evolution of species within the genus Claviceps are the result of varying mechanisms driving genome evolution and host range expansion.</title>
        <authorList>
            <person name="Wyka S.A."/>
            <person name="Mondo S.J."/>
            <person name="Liu M."/>
            <person name="Dettman J."/>
            <person name="Nalam V."/>
            <person name="Broders K.D."/>
        </authorList>
    </citation>
    <scope>NUCLEOTIDE SEQUENCE [LARGE SCALE GENOMIC DNA]</scope>
    <source>
        <strain evidence="2 3">LM576</strain>
    </source>
</reference>
<dbReference type="SUPFAM" id="SSF53335">
    <property type="entry name" value="S-adenosyl-L-methionine-dependent methyltransferases"/>
    <property type="match status" value="1"/>
</dbReference>
<evidence type="ECO:0000256" key="1">
    <source>
        <dbReference type="SAM" id="MobiDB-lite"/>
    </source>
</evidence>
<feature type="region of interest" description="Disordered" evidence="1">
    <location>
        <begin position="147"/>
        <end position="172"/>
    </location>
</feature>
<protein>
    <recommendedName>
        <fullName evidence="4">Diaminohydroxyphosphoribosylamino-pyrimidine deaminase</fullName>
    </recommendedName>
</protein>
<organism evidence="2 3">
    <name type="scientific">Claviceps humidiphila</name>
    <dbReference type="NCBI Taxonomy" id="1294629"/>
    <lineage>
        <taxon>Eukaryota</taxon>
        <taxon>Fungi</taxon>
        <taxon>Dikarya</taxon>
        <taxon>Ascomycota</taxon>
        <taxon>Pezizomycotina</taxon>
        <taxon>Sordariomycetes</taxon>
        <taxon>Hypocreomycetidae</taxon>
        <taxon>Hypocreales</taxon>
        <taxon>Clavicipitaceae</taxon>
        <taxon>Claviceps</taxon>
    </lineage>
</organism>
<proteinExistence type="predicted"/>
<sequence length="292" mass="31324">MPLQDLAPHLEDEIEDADSETFDLYSNDVGSQNLGFVDAAAQTVEVSLAGRDVTILQSPGVLASTRAGGTTGAVLWKVTPLFANWLASPSNPLFTAILTPSSTVLELGCGISPLNALAIAPRVANYVLSDQNYVQKLLSQNILANQSSSSAPSASRSSNKRRSGKTVQPSPPQNMIFRALDWEQDQVSPELAGPASSYFDAVVATDCVYNYALVDPFVQTCVDICALKAGEDEARPCVCIVGQQLRNHEVFRAWLGAFMRRFRVWRLRGDVLPGLGAGDGFVVHVGVLKSGK</sequence>
<dbReference type="InterPro" id="IPR019410">
    <property type="entry name" value="Methyltransf_16"/>
</dbReference>
<comment type="caution">
    <text evidence="2">The sequence shown here is derived from an EMBL/GenBank/DDBJ whole genome shotgun (WGS) entry which is preliminary data.</text>
</comment>
<dbReference type="GO" id="GO:0005829">
    <property type="term" value="C:cytosol"/>
    <property type="evidence" value="ECO:0007669"/>
    <property type="project" value="TreeGrafter"/>
</dbReference>
<name>A0A9P7PWV8_9HYPO</name>
<feature type="compositionally biased region" description="Low complexity" evidence="1">
    <location>
        <begin position="147"/>
        <end position="157"/>
    </location>
</feature>
<evidence type="ECO:0000313" key="3">
    <source>
        <dbReference type="Proteomes" id="UP000732380"/>
    </source>
</evidence>
<gene>
    <name evidence="2" type="ORF">E4U13_004587</name>
</gene>
<dbReference type="EMBL" id="SRQM01000361">
    <property type="protein sequence ID" value="KAG6111865.1"/>
    <property type="molecule type" value="Genomic_DNA"/>
</dbReference>
<dbReference type="AlphaFoldDB" id="A0A9P7PWV8"/>
<dbReference type="GO" id="GO:0008757">
    <property type="term" value="F:S-adenosylmethionine-dependent methyltransferase activity"/>
    <property type="evidence" value="ECO:0007669"/>
    <property type="project" value="UniProtKB-ARBA"/>
</dbReference>
<keyword evidence="3" id="KW-1185">Reference proteome</keyword>
<dbReference type="PANTHER" id="PTHR14614">
    <property type="entry name" value="HEPATOCELLULAR CARCINOMA-ASSOCIATED ANTIGEN"/>
    <property type="match status" value="1"/>
</dbReference>
<dbReference type="InterPro" id="IPR029063">
    <property type="entry name" value="SAM-dependent_MTases_sf"/>
</dbReference>
<dbReference type="GO" id="GO:0032991">
    <property type="term" value="C:protein-containing complex"/>
    <property type="evidence" value="ECO:0007669"/>
    <property type="project" value="TreeGrafter"/>
</dbReference>
<evidence type="ECO:0000313" key="2">
    <source>
        <dbReference type="EMBL" id="KAG6111865.1"/>
    </source>
</evidence>
<evidence type="ECO:0008006" key="4">
    <source>
        <dbReference type="Google" id="ProtNLM"/>
    </source>
</evidence>
<dbReference type="Gene3D" id="3.40.50.150">
    <property type="entry name" value="Vaccinia Virus protein VP39"/>
    <property type="match status" value="1"/>
</dbReference>
<dbReference type="Proteomes" id="UP000732380">
    <property type="component" value="Unassembled WGS sequence"/>
</dbReference>
<dbReference type="PANTHER" id="PTHR14614:SF109">
    <property type="entry name" value="RIBOSOMAL LYSINE N-METHYLTRANSFERASE 5"/>
    <property type="match status" value="1"/>
</dbReference>